<sequence>MLHSTLFDAALRDPLTSAWNRAGVERHAADLIARAQRRAEPVGVIVLDVDDFKAVNDHDGHAAGDRVLAQLARAWTSRLPTSALIGRLGGDEFVVVLSGFDDRRARDLARDLAAAGPVRVSAGTAVGRPVDAEGFALLMASADDELYRIKRERKSRD</sequence>
<dbReference type="Gene3D" id="3.30.70.270">
    <property type="match status" value="1"/>
</dbReference>
<evidence type="ECO:0000313" key="2">
    <source>
        <dbReference type="EMBL" id="NVN50263.1"/>
    </source>
</evidence>
<name>A0A850PP13_9MYCO</name>
<dbReference type="GO" id="GO:0052621">
    <property type="term" value="F:diguanylate cyclase activity"/>
    <property type="evidence" value="ECO:0007669"/>
    <property type="project" value="TreeGrafter"/>
</dbReference>
<reference evidence="2 3" key="1">
    <citation type="submission" date="2020-05" db="EMBL/GenBank/DDBJ databases">
        <title>Draft genome sequence of Mycobacterium hippocampi DL, isolated from European seabass, Dicentrarchus labrax, reared in fish farms.</title>
        <authorList>
            <person name="Stathopoulou P."/>
            <person name="Asimakis E."/>
            <person name="Tzokas K."/>
            <person name="Batargias C."/>
            <person name="Tsiamis G."/>
        </authorList>
    </citation>
    <scope>NUCLEOTIDE SEQUENCE [LARGE SCALE GENOMIC DNA]</scope>
    <source>
        <strain evidence="2 3">DL</strain>
    </source>
</reference>
<organism evidence="2 3">
    <name type="scientific">Mycolicibacterium hippocampi</name>
    <dbReference type="NCBI Taxonomy" id="659824"/>
    <lineage>
        <taxon>Bacteria</taxon>
        <taxon>Bacillati</taxon>
        <taxon>Actinomycetota</taxon>
        <taxon>Actinomycetes</taxon>
        <taxon>Mycobacteriales</taxon>
        <taxon>Mycobacteriaceae</taxon>
        <taxon>Mycolicibacterium</taxon>
    </lineage>
</organism>
<dbReference type="EMBL" id="JABFYL010000023">
    <property type="protein sequence ID" value="NVN50263.1"/>
    <property type="molecule type" value="Genomic_DNA"/>
</dbReference>
<dbReference type="InterPro" id="IPR000160">
    <property type="entry name" value="GGDEF_dom"/>
</dbReference>
<evidence type="ECO:0000259" key="1">
    <source>
        <dbReference type="PROSITE" id="PS50887"/>
    </source>
</evidence>
<proteinExistence type="predicted"/>
<accession>A0A850PP13</accession>
<feature type="domain" description="GGDEF" evidence="1">
    <location>
        <begin position="40"/>
        <end position="157"/>
    </location>
</feature>
<dbReference type="InterPro" id="IPR050469">
    <property type="entry name" value="Diguanylate_Cyclase"/>
</dbReference>
<dbReference type="GO" id="GO:1902201">
    <property type="term" value="P:negative regulation of bacterial-type flagellum-dependent cell motility"/>
    <property type="evidence" value="ECO:0007669"/>
    <property type="project" value="TreeGrafter"/>
</dbReference>
<dbReference type="CDD" id="cd01949">
    <property type="entry name" value="GGDEF"/>
    <property type="match status" value="1"/>
</dbReference>
<evidence type="ECO:0000313" key="3">
    <source>
        <dbReference type="Proteomes" id="UP000570517"/>
    </source>
</evidence>
<dbReference type="InterPro" id="IPR043128">
    <property type="entry name" value="Rev_trsase/Diguanyl_cyclase"/>
</dbReference>
<dbReference type="PANTHER" id="PTHR45138">
    <property type="entry name" value="REGULATORY COMPONENTS OF SENSORY TRANSDUCTION SYSTEM"/>
    <property type="match status" value="1"/>
</dbReference>
<dbReference type="AlphaFoldDB" id="A0A850PP13"/>
<comment type="caution">
    <text evidence="2">The sequence shown here is derived from an EMBL/GenBank/DDBJ whole genome shotgun (WGS) entry which is preliminary data.</text>
</comment>
<dbReference type="InterPro" id="IPR029787">
    <property type="entry name" value="Nucleotide_cyclase"/>
</dbReference>
<dbReference type="PANTHER" id="PTHR45138:SF9">
    <property type="entry name" value="DIGUANYLATE CYCLASE DGCM-RELATED"/>
    <property type="match status" value="1"/>
</dbReference>
<dbReference type="SUPFAM" id="SSF55073">
    <property type="entry name" value="Nucleotide cyclase"/>
    <property type="match status" value="1"/>
</dbReference>
<dbReference type="GO" id="GO:0005886">
    <property type="term" value="C:plasma membrane"/>
    <property type="evidence" value="ECO:0007669"/>
    <property type="project" value="TreeGrafter"/>
</dbReference>
<dbReference type="PROSITE" id="PS50887">
    <property type="entry name" value="GGDEF"/>
    <property type="match status" value="1"/>
</dbReference>
<dbReference type="GO" id="GO:0043709">
    <property type="term" value="P:cell adhesion involved in single-species biofilm formation"/>
    <property type="evidence" value="ECO:0007669"/>
    <property type="project" value="TreeGrafter"/>
</dbReference>
<dbReference type="Pfam" id="PF00990">
    <property type="entry name" value="GGDEF"/>
    <property type="match status" value="1"/>
</dbReference>
<dbReference type="NCBIfam" id="TIGR00254">
    <property type="entry name" value="GGDEF"/>
    <property type="match status" value="1"/>
</dbReference>
<gene>
    <name evidence="2" type="ORF">HLY00_1430</name>
</gene>
<dbReference type="Proteomes" id="UP000570517">
    <property type="component" value="Unassembled WGS sequence"/>
</dbReference>
<protein>
    <recommendedName>
        <fullName evidence="1">GGDEF domain-containing protein</fullName>
    </recommendedName>
</protein>
<keyword evidence="3" id="KW-1185">Reference proteome</keyword>
<dbReference type="SMART" id="SM00267">
    <property type="entry name" value="GGDEF"/>
    <property type="match status" value="1"/>
</dbReference>